<dbReference type="RefSeq" id="WP_166223896.1">
    <property type="nucleotide sequence ID" value="NZ_CP049801.1"/>
</dbReference>
<evidence type="ECO:0000313" key="2">
    <source>
        <dbReference type="Proteomes" id="UP000502297"/>
    </source>
</evidence>
<proteinExistence type="predicted"/>
<keyword evidence="2" id="KW-1185">Reference proteome</keyword>
<dbReference type="Proteomes" id="UP000502297">
    <property type="component" value="Chromosome"/>
</dbReference>
<name>A0A6G8RVY2_9GAMM</name>
<dbReference type="EMBL" id="CP049801">
    <property type="protein sequence ID" value="QIO06102.1"/>
    <property type="molecule type" value="Genomic_DNA"/>
</dbReference>
<gene>
    <name evidence="1" type="ORF">G8E00_09115</name>
</gene>
<dbReference type="KEGG" id="asha:G8E00_09115"/>
<dbReference type="AlphaFoldDB" id="A0A6G8RVY2"/>
<sequence length="360" mass="41116">MDVLNIRPNFIKTFTQPEQDYFCVITNESLKDQIKITDDSNYIESQIILYRNEDKFEHILQHKVPENAHVLVISPDVFFQSPEQKYIGAHRKLIAMACNSTPTNHHSIQHFLKIIENTDPDAQQQFADQFFEIGENSEYFEFIDPVNNTHAKFNHLDESYLWSEQAGHLGYGEQQLAPAGEISVLPLRIQEFDENLRLDFNGTIAFQGSAILHNGTPSFLRADQKRLHDALSEIQHHPLIARVEHGTIVELTDPSGKCPNAFRTLKSMFEVDSRYRILWEIGFGVNTFNEILAGNHAMNETYGATHGAIHFGLGLTPYTQYHLDIICPNTIVKNNQGEYLIGKNTSKMQRNKTIGCPCIE</sequence>
<accession>A0A6G8RVY2</accession>
<reference evidence="1 2" key="1">
    <citation type="submission" date="2020-03" db="EMBL/GenBank/DDBJ databases">
        <authorList>
            <person name="Zhu W."/>
        </authorList>
    </citation>
    <scope>NUCLEOTIDE SEQUENCE [LARGE SCALE GENOMIC DNA]</scope>
    <source>
        <strain evidence="1 2">323-1</strain>
    </source>
</reference>
<organism evidence="1 2">
    <name type="scientific">Acinetobacter shaoyimingii</name>
    <dbReference type="NCBI Taxonomy" id="2715164"/>
    <lineage>
        <taxon>Bacteria</taxon>
        <taxon>Pseudomonadati</taxon>
        <taxon>Pseudomonadota</taxon>
        <taxon>Gammaproteobacteria</taxon>
        <taxon>Moraxellales</taxon>
        <taxon>Moraxellaceae</taxon>
        <taxon>Acinetobacter</taxon>
    </lineage>
</organism>
<evidence type="ECO:0000313" key="1">
    <source>
        <dbReference type="EMBL" id="QIO06102.1"/>
    </source>
</evidence>
<protein>
    <submittedName>
        <fullName evidence="1">Uncharacterized protein</fullName>
    </submittedName>
</protein>